<comment type="caution">
    <text evidence="1">The sequence shown here is derived from an EMBL/GenBank/DDBJ whole genome shotgun (WGS) entry which is preliminary data.</text>
</comment>
<dbReference type="Proteomes" id="UP000680865">
    <property type="component" value="Unassembled WGS sequence"/>
</dbReference>
<evidence type="ECO:0000313" key="2">
    <source>
        <dbReference type="Proteomes" id="UP000680865"/>
    </source>
</evidence>
<keyword evidence="2" id="KW-1185">Reference proteome</keyword>
<dbReference type="RefSeq" id="WP_213003116.1">
    <property type="nucleotide sequence ID" value="NZ_BAAATW010000029.1"/>
</dbReference>
<accession>A0A919W1K9</accession>
<gene>
    <name evidence="1" type="ORF">Aco04nite_87960</name>
</gene>
<organism evidence="1 2">
    <name type="scientific">Winogradskya consettensis</name>
    <dbReference type="NCBI Taxonomy" id="113560"/>
    <lineage>
        <taxon>Bacteria</taxon>
        <taxon>Bacillati</taxon>
        <taxon>Actinomycetota</taxon>
        <taxon>Actinomycetes</taxon>
        <taxon>Micromonosporales</taxon>
        <taxon>Micromonosporaceae</taxon>
        <taxon>Winogradskya</taxon>
    </lineage>
</organism>
<name>A0A919W1K9_9ACTN</name>
<sequence length="48" mass="5334">MDRTGAGFVLERMAAWDQGDVRVVDEVMGAGFTRTREVSRSDHHLDVG</sequence>
<evidence type="ECO:0000313" key="1">
    <source>
        <dbReference type="EMBL" id="GIM83722.1"/>
    </source>
</evidence>
<protein>
    <submittedName>
        <fullName evidence="1">Uncharacterized protein</fullName>
    </submittedName>
</protein>
<dbReference type="EMBL" id="BOQP01000057">
    <property type="protein sequence ID" value="GIM83722.1"/>
    <property type="molecule type" value="Genomic_DNA"/>
</dbReference>
<dbReference type="AlphaFoldDB" id="A0A919W1K9"/>
<proteinExistence type="predicted"/>
<reference evidence="1" key="1">
    <citation type="submission" date="2021-03" db="EMBL/GenBank/DDBJ databases">
        <title>Whole genome shotgun sequence of Actinoplanes consettensis NBRC 14913.</title>
        <authorList>
            <person name="Komaki H."/>
            <person name="Tamura T."/>
        </authorList>
    </citation>
    <scope>NUCLEOTIDE SEQUENCE</scope>
    <source>
        <strain evidence="1">NBRC 14913</strain>
    </source>
</reference>